<keyword evidence="1" id="KW-0175">Coiled coil</keyword>
<evidence type="ECO:0000259" key="2">
    <source>
        <dbReference type="PROSITE" id="PS51750"/>
    </source>
</evidence>
<gene>
    <name evidence="3" type="ORF">NCTC11224_05685</name>
</gene>
<sequence length="252" mass="29316">MFEVFDYQGQQVRTDYKDEAVWFVAADVCRVLELGNPTRTVERLDDDEKGLTTIKTLGGDQQMVVVNEAGLYSLILTSRKPQAKEFKRWVTHDVLPSIRKHGLYAVDEVLNNPDLLISALMELKKEREEKKRLELENAVKAQQIAEMQPKVSYYDIVLACPDLVTITQIAKDFGLSAKKLNKILKEKKIQFKQGRTWFLYQKYAEQGYTQSRTYLYDEDNHTAMHTLWTQKGRLFIYELLKADGILPVMERE</sequence>
<dbReference type="EMBL" id="UAVW01000021">
    <property type="protein sequence ID" value="SQB16625.1"/>
    <property type="molecule type" value="Genomic_DNA"/>
</dbReference>
<dbReference type="PANTHER" id="PTHR36180">
    <property type="entry name" value="DNA-BINDING PROTEIN-RELATED-RELATED"/>
    <property type="match status" value="1"/>
</dbReference>
<dbReference type="AlphaFoldDB" id="A0A2X2UXX5"/>
<dbReference type="InterPro" id="IPR003497">
    <property type="entry name" value="BRO_N_domain"/>
</dbReference>
<reference evidence="3 4" key="1">
    <citation type="submission" date="2018-06" db="EMBL/GenBank/DDBJ databases">
        <authorList>
            <consortium name="Pathogen Informatics"/>
            <person name="Doyle S."/>
        </authorList>
    </citation>
    <scope>NUCLEOTIDE SEQUENCE [LARGE SCALE GENOMIC DNA]</scope>
    <source>
        <strain evidence="3 4">NCTC11224</strain>
    </source>
</reference>
<dbReference type="SMART" id="SM01040">
    <property type="entry name" value="Bro-N"/>
    <property type="match status" value="1"/>
</dbReference>
<evidence type="ECO:0000256" key="1">
    <source>
        <dbReference type="SAM" id="Coils"/>
    </source>
</evidence>
<feature type="coiled-coil region" evidence="1">
    <location>
        <begin position="116"/>
        <end position="145"/>
    </location>
</feature>
<organism evidence="3 4">
    <name type="scientific">Enterocloster clostridioformis</name>
    <dbReference type="NCBI Taxonomy" id="1531"/>
    <lineage>
        <taxon>Bacteria</taxon>
        <taxon>Bacillati</taxon>
        <taxon>Bacillota</taxon>
        <taxon>Clostridia</taxon>
        <taxon>Lachnospirales</taxon>
        <taxon>Lachnospiraceae</taxon>
        <taxon>Enterocloster</taxon>
    </lineage>
</organism>
<dbReference type="Pfam" id="PF03374">
    <property type="entry name" value="ANT"/>
    <property type="match status" value="1"/>
</dbReference>
<dbReference type="PROSITE" id="PS51750">
    <property type="entry name" value="BRO_N"/>
    <property type="match status" value="1"/>
</dbReference>
<evidence type="ECO:0000313" key="4">
    <source>
        <dbReference type="Proteomes" id="UP000251853"/>
    </source>
</evidence>
<feature type="domain" description="Bro-N" evidence="2">
    <location>
        <begin position="1"/>
        <end position="102"/>
    </location>
</feature>
<dbReference type="Proteomes" id="UP000251853">
    <property type="component" value="Unassembled WGS sequence"/>
</dbReference>
<dbReference type="Pfam" id="PF02498">
    <property type="entry name" value="Bro-N"/>
    <property type="match status" value="1"/>
</dbReference>
<dbReference type="PANTHER" id="PTHR36180:SF2">
    <property type="entry name" value="BRO FAMILY PROTEIN"/>
    <property type="match status" value="1"/>
</dbReference>
<accession>A0A2X2UXX5</accession>
<protein>
    <submittedName>
        <fullName evidence="3">Prophage antirepressor</fullName>
    </submittedName>
</protein>
<keyword evidence="4" id="KW-1185">Reference proteome</keyword>
<name>A0A2X2UXX5_9FIRM</name>
<dbReference type="InterPro" id="IPR005039">
    <property type="entry name" value="Ant_C"/>
</dbReference>
<dbReference type="RefSeq" id="WP_112483449.1">
    <property type="nucleotide sequence ID" value="NZ_JAIWZC010000001.1"/>
</dbReference>
<evidence type="ECO:0000313" key="3">
    <source>
        <dbReference type="EMBL" id="SQB16625.1"/>
    </source>
</evidence>
<proteinExistence type="predicted"/>
<dbReference type="GO" id="GO:0003677">
    <property type="term" value="F:DNA binding"/>
    <property type="evidence" value="ECO:0007669"/>
    <property type="project" value="InterPro"/>
</dbReference>